<dbReference type="InterPro" id="IPR037022">
    <property type="entry name" value="Formyl_trans_C_sf"/>
</dbReference>
<dbReference type="PANTHER" id="PTHR11138">
    <property type="entry name" value="METHIONYL-TRNA FORMYLTRANSFERASE"/>
    <property type="match status" value="1"/>
</dbReference>
<evidence type="ECO:0000313" key="11">
    <source>
        <dbReference type="EMBL" id="NWJ45324.1"/>
    </source>
</evidence>
<evidence type="ECO:0000259" key="10">
    <source>
        <dbReference type="Pfam" id="PF02911"/>
    </source>
</evidence>
<reference evidence="12" key="2">
    <citation type="journal article" date="2024" name="Nature">
        <title>Anoxygenic phototroph of the Chloroflexota uses a type I reaction centre.</title>
        <authorList>
            <person name="Tsuji J.M."/>
            <person name="Shaw N.A."/>
            <person name="Nagashima S."/>
            <person name="Venkiteswaran J.J."/>
            <person name="Schiff S.L."/>
            <person name="Watanabe T."/>
            <person name="Fukui M."/>
            <person name="Hanada S."/>
            <person name="Tank M."/>
            <person name="Neufeld J.D."/>
        </authorList>
    </citation>
    <scope>NUCLEOTIDE SEQUENCE</scope>
    <source>
        <strain evidence="12">L227-S17</strain>
    </source>
</reference>
<keyword evidence="5 8" id="KW-0808">Transferase</keyword>
<feature type="binding site" evidence="8">
    <location>
        <begin position="115"/>
        <end position="118"/>
    </location>
    <ligand>
        <name>(6S)-5,6,7,8-tetrahydrofolate</name>
        <dbReference type="ChEBI" id="CHEBI:57453"/>
    </ligand>
</feature>
<dbReference type="SUPFAM" id="SSF50486">
    <property type="entry name" value="FMT C-terminal domain-like"/>
    <property type="match status" value="1"/>
</dbReference>
<evidence type="ECO:0000256" key="8">
    <source>
        <dbReference type="HAMAP-Rule" id="MF_00182"/>
    </source>
</evidence>
<dbReference type="CDD" id="cd08646">
    <property type="entry name" value="FMT_core_Met-tRNA-FMT_N"/>
    <property type="match status" value="1"/>
</dbReference>
<dbReference type="NCBIfam" id="TIGR00460">
    <property type="entry name" value="fmt"/>
    <property type="match status" value="1"/>
</dbReference>
<dbReference type="Gene3D" id="3.40.50.170">
    <property type="entry name" value="Formyl transferase, N-terminal domain"/>
    <property type="match status" value="1"/>
</dbReference>
<evidence type="ECO:0000256" key="1">
    <source>
        <dbReference type="ARBA" id="ARBA00002606"/>
    </source>
</evidence>
<keyword evidence="14" id="KW-1185">Reference proteome</keyword>
<feature type="domain" description="Formyl transferase C-terminal" evidence="10">
    <location>
        <begin position="210"/>
        <end position="312"/>
    </location>
</feature>
<dbReference type="EMBL" id="CP128399">
    <property type="protein sequence ID" value="WJW67199.1"/>
    <property type="molecule type" value="Genomic_DNA"/>
</dbReference>
<evidence type="ECO:0000256" key="7">
    <source>
        <dbReference type="ARBA" id="ARBA00048558"/>
    </source>
</evidence>
<dbReference type="GO" id="GO:0005829">
    <property type="term" value="C:cytosol"/>
    <property type="evidence" value="ECO:0007669"/>
    <property type="project" value="TreeGrafter"/>
</dbReference>
<gene>
    <name evidence="8 12" type="primary">fmt</name>
    <name evidence="11" type="ORF">HXX08_05535</name>
    <name evidence="12" type="ORF">OZ401_000455</name>
</gene>
<comment type="similarity">
    <text evidence="2 8">Belongs to the Fmt family.</text>
</comment>
<evidence type="ECO:0000256" key="3">
    <source>
        <dbReference type="ARBA" id="ARBA00012261"/>
    </source>
</evidence>
<dbReference type="Pfam" id="PF00551">
    <property type="entry name" value="Formyl_trans_N"/>
    <property type="match status" value="1"/>
</dbReference>
<dbReference type="CDD" id="cd08704">
    <property type="entry name" value="Met_tRNA_FMT_C"/>
    <property type="match status" value="1"/>
</dbReference>
<dbReference type="RefSeq" id="WP_341469097.1">
    <property type="nucleotide sequence ID" value="NZ_CP128399.1"/>
</dbReference>
<evidence type="ECO:0000313" key="13">
    <source>
        <dbReference type="Proteomes" id="UP000521676"/>
    </source>
</evidence>
<dbReference type="SUPFAM" id="SSF53328">
    <property type="entry name" value="Formyltransferase"/>
    <property type="match status" value="1"/>
</dbReference>
<evidence type="ECO:0000256" key="4">
    <source>
        <dbReference type="ARBA" id="ARBA00016014"/>
    </source>
</evidence>
<name>A0A8T7LTH7_9CHLR</name>
<dbReference type="InterPro" id="IPR002376">
    <property type="entry name" value="Formyl_transf_N"/>
</dbReference>
<dbReference type="PANTHER" id="PTHR11138:SF5">
    <property type="entry name" value="METHIONYL-TRNA FORMYLTRANSFERASE, MITOCHONDRIAL"/>
    <property type="match status" value="1"/>
</dbReference>
<evidence type="ECO:0000313" key="12">
    <source>
        <dbReference type="EMBL" id="WJW67199.1"/>
    </source>
</evidence>
<evidence type="ECO:0000259" key="9">
    <source>
        <dbReference type="Pfam" id="PF00551"/>
    </source>
</evidence>
<dbReference type="Proteomes" id="UP001431572">
    <property type="component" value="Chromosome 1"/>
</dbReference>
<organism evidence="11 13">
    <name type="scientific">Candidatus Chlorohelix allophototropha</name>
    <dbReference type="NCBI Taxonomy" id="3003348"/>
    <lineage>
        <taxon>Bacteria</taxon>
        <taxon>Bacillati</taxon>
        <taxon>Chloroflexota</taxon>
        <taxon>Chloroflexia</taxon>
        <taxon>Candidatus Chloroheliales</taxon>
        <taxon>Candidatus Chloroheliaceae</taxon>
        <taxon>Candidatus Chlorohelix</taxon>
    </lineage>
</organism>
<dbReference type="PROSITE" id="PS00373">
    <property type="entry name" value="GART"/>
    <property type="match status" value="1"/>
</dbReference>
<dbReference type="Gene3D" id="3.10.25.10">
    <property type="entry name" value="Formyl transferase, C-terminal domain"/>
    <property type="match status" value="1"/>
</dbReference>
<dbReference type="InterPro" id="IPR036477">
    <property type="entry name" value="Formyl_transf_N_sf"/>
</dbReference>
<dbReference type="GO" id="GO:0004479">
    <property type="term" value="F:methionyl-tRNA formyltransferase activity"/>
    <property type="evidence" value="ECO:0007669"/>
    <property type="project" value="UniProtKB-UniRule"/>
</dbReference>
<dbReference type="InterPro" id="IPR011034">
    <property type="entry name" value="Formyl_transferase-like_C_sf"/>
</dbReference>
<dbReference type="InterPro" id="IPR005794">
    <property type="entry name" value="Fmt"/>
</dbReference>
<accession>A0A8T7LTH7</accession>
<evidence type="ECO:0000256" key="6">
    <source>
        <dbReference type="ARBA" id="ARBA00022917"/>
    </source>
</evidence>
<proteinExistence type="inferred from homology"/>
<dbReference type="HAMAP" id="MF_00182">
    <property type="entry name" value="Formyl_trans"/>
    <property type="match status" value="1"/>
</dbReference>
<dbReference type="EC" id="2.1.2.9" evidence="3 8"/>
<dbReference type="Pfam" id="PF02911">
    <property type="entry name" value="Formyl_trans_C"/>
    <property type="match status" value="1"/>
</dbReference>
<evidence type="ECO:0000313" key="14">
    <source>
        <dbReference type="Proteomes" id="UP001431572"/>
    </source>
</evidence>
<dbReference type="InterPro" id="IPR044135">
    <property type="entry name" value="Met-tRNA-FMT_C"/>
</dbReference>
<feature type="domain" description="Formyl transferase N-terminal" evidence="9">
    <location>
        <begin position="5"/>
        <end position="185"/>
    </location>
</feature>
<dbReference type="AlphaFoldDB" id="A0A8T7LTH7"/>
<comment type="function">
    <text evidence="1 8">Attaches a formyl group to the free amino group of methionyl-tRNA(fMet). The formyl group appears to play a dual role in the initiator identity of N-formylmethionyl-tRNA by promoting its recognition by IF2 and preventing the misappropriation of this tRNA by the elongation apparatus.</text>
</comment>
<sequence length="325" mass="34919">MDKLKILFMGTPEFGATILYALATAPHLEVTGVVTQPDRPAGRKNQLSPPPVKVAAQELGLPLMQVERLRNPAVQAQLLEFSAGAEIFVVAAFGLILSVAVLNMPRLGCINVHGSLLPEYRGASPVAQAILDGKTETGVTIMLMEKGLDTGPMLSKVAIPIEPEDTQPSLMDKLAKSGATLLLDTLPRWVAGQIIPEKQDDTYASITGIIKKEYGLIDWNKTVASIVCMIRAYYPWPGTYTFWQGQNLKIIGATAFQEKVAESATPGTVLLARVEGKECVLIATGKGWLAPRELQLPGKKAIPALEFVKGQRAIIGARLGDGQEA</sequence>
<dbReference type="InterPro" id="IPR001555">
    <property type="entry name" value="GART_AS"/>
</dbReference>
<evidence type="ECO:0000256" key="2">
    <source>
        <dbReference type="ARBA" id="ARBA00010699"/>
    </source>
</evidence>
<dbReference type="InterPro" id="IPR005793">
    <property type="entry name" value="Formyl_trans_C"/>
</dbReference>
<keyword evidence="6 8" id="KW-0648">Protein biosynthesis</keyword>
<evidence type="ECO:0000256" key="5">
    <source>
        <dbReference type="ARBA" id="ARBA00022679"/>
    </source>
</evidence>
<dbReference type="Proteomes" id="UP000521676">
    <property type="component" value="Unassembled WGS sequence"/>
</dbReference>
<reference evidence="11 13" key="1">
    <citation type="submission" date="2020-06" db="EMBL/GenBank/DDBJ databases">
        <title>Anoxygenic phototrophic Chloroflexota member uses a Type I reaction center.</title>
        <authorList>
            <person name="Tsuji J.M."/>
            <person name="Shaw N.A."/>
            <person name="Nagashima S."/>
            <person name="Venkiteswaran J."/>
            <person name="Schiff S.L."/>
            <person name="Hanada S."/>
            <person name="Tank M."/>
            <person name="Neufeld J.D."/>
        </authorList>
    </citation>
    <scope>NUCLEOTIDE SEQUENCE [LARGE SCALE GENOMIC DNA]</scope>
    <source>
        <strain evidence="11">L227-S17</strain>
    </source>
</reference>
<comment type="catalytic activity">
    <reaction evidence="7 8">
        <text>L-methionyl-tRNA(fMet) + (6R)-10-formyltetrahydrofolate = N-formyl-L-methionyl-tRNA(fMet) + (6S)-5,6,7,8-tetrahydrofolate + H(+)</text>
        <dbReference type="Rhea" id="RHEA:24380"/>
        <dbReference type="Rhea" id="RHEA-COMP:9952"/>
        <dbReference type="Rhea" id="RHEA-COMP:9953"/>
        <dbReference type="ChEBI" id="CHEBI:15378"/>
        <dbReference type="ChEBI" id="CHEBI:57453"/>
        <dbReference type="ChEBI" id="CHEBI:78530"/>
        <dbReference type="ChEBI" id="CHEBI:78844"/>
        <dbReference type="ChEBI" id="CHEBI:195366"/>
        <dbReference type="EC" id="2.1.2.9"/>
    </reaction>
</comment>
<protein>
    <recommendedName>
        <fullName evidence="4 8">Methionyl-tRNA formyltransferase</fullName>
        <ecNumber evidence="3 8">2.1.2.9</ecNumber>
    </recommendedName>
</protein>
<dbReference type="EMBL" id="JACATZ010000001">
    <property type="protein sequence ID" value="NWJ45324.1"/>
    <property type="molecule type" value="Genomic_DNA"/>
</dbReference>
<dbReference type="InterPro" id="IPR041711">
    <property type="entry name" value="Met-tRNA-FMT_N"/>
</dbReference>